<sequence length="143" mass="14742">MTAHKEDKEDHASVVPQDLDAAGAQASVTLLERLAEKLGGRASVTAVYGEPVTADGVTVVPVARVAYGFGGGTGRTVEGAKAGDGGGGGGGVEAKPIGYIEIRDGVSTYRPIRDPWRDVVLPLAALGLALTLPKAVRALRRRR</sequence>
<evidence type="ECO:0000313" key="2">
    <source>
        <dbReference type="Proteomes" id="UP000509418"/>
    </source>
</evidence>
<dbReference type="PANTHER" id="PTHR39162:SF1">
    <property type="entry name" value="SPORULATION PROTEIN YTFJ"/>
    <property type="match status" value="1"/>
</dbReference>
<accession>A0A7H8T311</accession>
<keyword evidence="2" id="KW-1185">Reference proteome</keyword>
<proteinExistence type="predicted"/>
<evidence type="ECO:0000313" key="1">
    <source>
        <dbReference type="EMBL" id="QKZ17388.1"/>
    </source>
</evidence>
<organism evidence="1 2">
    <name type="scientific">Streptomyces chartreusis</name>
    <dbReference type="NCBI Taxonomy" id="1969"/>
    <lineage>
        <taxon>Bacteria</taxon>
        <taxon>Bacillati</taxon>
        <taxon>Actinomycetota</taxon>
        <taxon>Actinomycetes</taxon>
        <taxon>Kitasatosporales</taxon>
        <taxon>Streptomycetaceae</taxon>
        <taxon>Streptomyces</taxon>
    </lineage>
</organism>
<dbReference type="PANTHER" id="PTHR39162">
    <property type="entry name" value="GLL3345 PROTEIN"/>
    <property type="match status" value="1"/>
</dbReference>
<dbReference type="EMBL" id="CP056041">
    <property type="protein sequence ID" value="QKZ17388.1"/>
    <property type="molecule type" value="Genomic_DNA"/>
</dbReference>
<dbReference type="InterPro" id="IPR014229">
    <property type="entry name" value="Spore_YtfJ"/>
</dbReference>
<dbReference type="Pfam" id="PF09579">
    <property type="entry name" value="Spore_YtfJ"/>
    <property type="match status" value="1"/>
</dbReference>
<gene>
    <name evidence="1" type="ORF">HUT05_08515</name>
</gene>
<protein>
    <submittedName>
        <fullName evidence="1">Sporulation protein</fullName>
    </submittedName>
</protein>
<reference evidence="1 2" key="1">
    <citation type="submission" date="2020-06" db="EMBL/GenBank/DDBJ databases">
        <title>Genome mining for natural products.</title>
        <authorList>
            <person name="Zhang B."/>
            <person name="Shi J."/>
            <person name="Ge H."/>
        </authorList>
    </citation>
    <scope>NUCLEOTIDE SEQUENCE [LARGE SCALE GENOMIC DNA]</scope>
    <source>
        <strain evidence="1 2">NA02069</strain>
    </source>
</reference>
<dbReference type="RefSeq" id="WP_176574715.1">
    <property type="nucleotide sequence ID" value="NZ_JBHWHN010000001.1"/>
</dbReference>
<dbReference type="Proteomes" id="UP000509418">
    <property type="component" value="Chromosome"/>
</dbReference>
<name>A0A7H8T311_STRCX</name>
<dbReference type="AlphaFoldDB" id="A0A7H8T311"/>